<protein>
    <submittedName>
        <fullName evidence="3">Cell wall hydrolase</fullName>
    </submittedName>
</protein>
<reference evidence="3 5" key="1">
    <citation type="submission" date="2020-05" db="EMBL/GenBank/DDBJ databases">
        <title>Draft Genome Sequences of Sphingomonas sp. Isolated from the International Space Station.</title>
        <authorList>
            <person name="Bijlani S."/>
            <person name="Singh N.K."/>
            <person name="Mason C.E."/>
            <person name="Wang C.C."/>
            <person name="Venkateswaran K."/>
        </authorList>
    </citation>
    <scope>NUCLEOTIDE SEQUENCE [LARGE SCALE GENOMIC DNA]</scope>
    <source>
        <strain evidence="3 5">FKI-L5-BR-P1</strain>
    </source>
</reference>
<dbReference type="Pfam" id="PF07486">
    <property type="entry name" value="Hydrolase_2"/>
    <property type="match status" value="1"/>
</dbReference>
<dbReference type="EMBL" id="JABEOU010000029">
    <property type="protein sequence ID" value="NNG57318.1"/>
    <property type="molecule type" value="Genomic_DNA"/>
</dbReference>
<dbReference type="OrthoDB" id="9785345at2"/>
<feature type="signal peptide" evidence="1">
    <location>
        <begin position="1"/>
        <end position="29"/>
    </location>
</feature>
<feature type="chain" id="PRO_5033414457" evidence="1">
    <location>
        <begin position="30"/>
        <end position="222"/>
    </location>
</feature>
<dbReference type="Proteomes" id="UP000550136">
    <property type="component" value="Unassembled WGS sequence"/>
</dbReference>
<gene>
    <name evidence="3" type="ORF">HKX06_08000</name>
    <name evidence="4" type="ORF">I6G38_03860</name>
</gene>
<reference evidence="4 6" key="2">
    <citation type="submission" date="2020-12" db="EMBL/GenBank/DDBJ databases">
        <title>FDA dAtabase for Regulatory Grade micrObial Sequences (FDA-ARGOS): Supporting development and validation of Infectious Disease Dx tests.</title>
        <authorList>
            <person name="Sproer C."/>
            <person name="Gronow S."/>
            <person name="Severitt S."/>
            <person name="Schroder I."/>
            <person name="Tallon L."/>
            <person name="Sadzewicz L."/>
            <person name="Zhao X."/>
            <person name="Boylan J."/>
            <person name="Ott S."/>
            <person name="Bowen H."/>
            <person name="Vavikolanu K."/>
            <person name="Mehta A."/>
            <person name="Aluvathingal J."/>
            <person name="Nadendla S."/>
            <person name="Lowell S."/>
            <person name="Myers T."/>
            <person name="Yan Y."/>
            <person name="Sichtig H."/>
        </authorList>
    </citation>
    <scope>NUCLEOTIDE SEQUENCE [LARGE SCALE GENOMIC DNA]</scope>
    <source>
        <strain evidence="4 6">FDAARGOS_881</strain>
    </source>
</reference>
<keyword evidence="3" id="KW-0378">Hydrolase</keyword>
<feature type="domain" description="Cell wall hydrolase SleB" evidence="2">
    <location>
        <begin position="119"/>
        <end position="221"/>
    </location>
</feature>
<evidence type="ECO:0000256" key="1">
    <source>
        <dbReference type="SAM" id="SignalP"/>
    </source>
</evidence>
<dbReference type="RefSeq" id="WP_007405272.1">
    <property type="nucleotide sequence ID" value="NZ_AP023323.1"/>
</dbReference>
<dbReference type="AlphaFoldDB" id="A0A411LKN5"/>
<dbReference type="Gene3D" id="1.10.10.2520">
    <property type="entry name" value="Cell wall hydrolase SleB, domain 1"/>
    <property type="match status" value="1"/>
</dbReference>
<evidence type="ECO:0000313" key="3">
    <source>
        <dbReference type="EMBL" id="NNG57318.1"/>
    </source>
</evidence>
<dbReference type="Proteomes" id="UP000594836">
    <property type="component" value="Chromosome"/>
</dbReference>
<evidence type="ECO:0000313" key="5">
    <source>
        <dbReference type="Proteomes" id="UP000550136"/>
    </source>
</evidence>
<name>A0A411LKN5_SPHPI</name>
<evidence type="ECO:0000313" key="4">
    <source>
        <dbReference type="EMBL" id="QPT09433.1"/>
    </source>
</evidence>
<proteinExistence type="predicted"/>
<dbReference type="InterPro" id="IPR011105">
    <property type="entry name" value="Cell_wall_hydrolase_SleB"/>
</dbReference>
<organism evidence="3 5">
    <name type="scientific">Sphingomonas paucimobilis</name>
    <name type="common">Pseudomonas paucimobilis</name>
    <dbReference type="NCBI Taxonomy" id="13689"/>
    <lineage>
        <taxon>Bacteria</taxon>
        <taxon>Pseudomonadati</taxon>
        <taxon>Pseudomonadota</taxon>
        <taxon>Alphaproteobacteria</taxon>
        <taxon>Sphingomonadales</taxon>
        <taxon>Sphingomonadaceae</taxon>
        <taxon>Sphingomonas</taxon>
    </lineage>
</organism>
<evidence type="ECO:0000313" key="6">
    <source>
        <dbReference type="Proteomes" id="UP000594836"/>
    </source>
</evidence>
<sequence length="222" mass="23139">MTVFKRVAASAAMALSLAGLLATSTPSLATNTASGAVPATMMAVSGINAADLAMVPQSARATMSALPNFSQVSETPQAFESDEDGEYESLADAVAAQDDIASSEELRCLAGAIYFESQGEPLTGQLAVAQVILNRTKSGRFPTGVCDVIKQRGQFSFVRHGQIPSVSPSRSAYRTAVAVAKVALAEAWDGPAGKALFFNTPGNRPGVRVQKVAAIGNHIFYR</sequence>
<dbReference type="EMBL" id="CP065713">
    <property type="protein sequence ID" value="QPT09433.1"/>
    <property type="molecule type" value="Genomic_DNA"/>
</dbReference>
<accession>A0A411LKN5</accession>
<dbReference type="InterPro" id="IPR042047">
    <property type="entry name" value="SleB_dom1"/>
</dbReference>
<evidence type="ECO:0000259" key="2">
    <source>
        <dbReference type="Pfam" id="PF07486"/>
    </source>
</evidence>
<keyword evidence="1" id="KW-0732">Signal</keyword>
<dbReference type="GO" id="GO:0016787">
    <property type="term" value="F:hydrolase activity"/>
    <property type="evidence" value="ECO:0007669"/>
    <property type="project" value="UniProtKB-KW"/>
</dbReference>